<evidence type="ECO:0000256" key="4">
    <source>
        <dbReference type="ARBA" id="ARBA00022833"/>
    </source>
</evidence>
<dbReference type="KEGG" id="ssm:Spirs_1288"/>
<dbReference type="InterPro" id="IPR004438">
    <property type="entry name" value="Peptidase_M3B"/>
</dbReference>
<keyword evidence="5 6" id="KW-0482">Metalloprotease</keyword>
<dbReference type="NCBIfam" id="TIGR00181">
    <property type="entry name" value="pepF"/>
    <property type="match status" value="1"/>
</dbReference>
<accession>E1R3Z3</accession>
<dbReference type="OrthoDB" id="9766487at2"/>
<dbReference type="Gene3D" id="1.10.1370.20">
    <property type="entry name" value="Oligoendopeptidase f, C-terminal domain"/>
    <property type="match status" value="1"/>
</dbReference>
<dbReference type="AlphaFoldDB" id="E1R3Z3"/>
<keyword evidence="3 6" id="KW-0378">Hydrolase</keyword>
<feature type="domain" description="Oligopeptidase F N-terminal" evidence="8">
    <location>
        <begin position="119"/>
        <end position="187"/>
    </location>
</feature>
<dbReference type="InterPro" id="IPR013647">
    <property type="entry name" value="OligopepF_N_dom"/>
</dbReference>
<evidence type="ECO:0000256" key="5">
    <source>
        <dbReference type="ARBA" id="ARBA00023049"/>
    </source>
</evidence>
<dbReference type="STRING" id="573413.Spirs_1288"/>
<dbReference type="PANTHER" id="PTHR11804:SF84">
    <property type="entry name" value="SACCHAROLYSIN"/>
    <property type="match status" value="1"/>
</dbReference>
<dbReference type="EMBL" id="CP002116">
    <property type="protein sequence ID" value="ADK80415.1"/>
    <property type="molecule type" value="Genomic_DNA"/>
</dbReference>
<dbReference type="CDD" id="cd09608">
    <property type="entry name" value="M3B_PepF"/>
    <property type="match status" value="1"/>
</dbReference>
<dbReference type="Gene3D" id="1.10.287.830">
    <property type="entry name" value="putative peptidase helix hairpin domain like"/>
    <property type="match status" value="1"/>
</dbReference>
<proteinExistence type="inferred from homology"/>
<dbReference type="Proteomes" id="UP000002318">
    <property type="component" value="Chromosome"/>
</dbReference>
<comment type="similarity">
    <text evidence="6">Belongs to the peptidase M3B family.</text>
</comment>
<evidence type="ECO:0000256" key="3">
    <source>
        <dbReference type="ARBA" id="ARBA00022801"/>
    </source>
</evidence>
<dbReference type="InterPro" id="IPR045090">
    <property type="entry name" value="Pept_M3A_M3B"/>
</dbReference>
<keyword evidence="2 6" id="KW-0479">Metal-binding</keyword>
<dbReference type="GO" id="GO:0006518">
    <property type="term" value="P:peptide metabolic process"/>
    <property type="evidence" value="ECO:0007669"/>
    <property type="project" value="TreeGrafter"/>
</dbReference>
<protein>
    <recommendedName>
        <fullName evidence="6">Oligopeptidase F</fullName>
        <ecNumber evidence="6">3.4.24.-</ecNumber>
    </recommendedName>
</protein>
<sequence length="601" mass="68741">MSSEQRNTIPERSAIPETDQWDLSSLFSDQKGWDDAYAKLEAGLSTLQSFKGSLGTGPEQLKRYLDTITELELLDERLGYWAHLRTCEDAGNSGHQERFSRYMALATRFAAETSFFTPELLTIDQEKISAWLELDDFADYKVALKKILRFREHTLSEPEERLLAMQAEVRQTPSRTFSNLCDVDFDFGTIETNDGEKPLSQSTFGSFLIDPDRKIREQAYRQFYSVYNQHKNTLATLYEGSIQQDIYLARVKGYGSAREKALFPDQVPEAVYDNLLATVRESLPLLHRYYALKKKALGLRELAHWDVYTPIIGNIKTDYPYEKAVETVTHALSPLGEEYCATIKKGLLGGWVDRYENKGKRSGAFSAGSYAGDPYILLNYKQEVLRDLFTIAHEGGHSMHSWYSAASNPFAHYQYTIFEAEVASTFNEQLLAHYLTEHAENSQMVGYIAAKQADDIVATLFRQTMFAEFEFLVHQQVESGKPLSLDQFRHIYRGLLSDYFGPEFVFIEESDLEGLRIPHFYRAFYVYKYATGLAASMALSNMVLSGGEKERDRYLSFLKSGGRYYPIESLRNAGVDMASPEPIRQALSRFQVILERLEKQV</sequence>
<dbReference type="Pfam" id="PF08439">
    <property type="entry name" value="Peptidase_M3_N"/>
    <property type="match status" value="1"/>
</dbReference>
<dbReference type="InterPro" id="IPR001567">
    <property type="entry name" value="Pept_M3A_M3B_dom"/>
</dbReference>
<dbReference type="EC" id="3.4.24.-" evidence="6"/>
<dbReference type="eggNOG" id="COG1164">
    <property type="taxonomic scope" value="Bacteria"/>
</dbReference>
<evidence type="ECO:0000259" key="8">
    <source>
        <dbReference type="Pfam" id="PF08439"/>
    </source>
</evidence>
<evidence type="ECO:0000256" key="6">
    <source>
        <dbReference type="RuleBase" id="RU368091"/>
    </source>
</evidence>
<gene>
    <name evidence="9" type="ordered locus">Spirs_1288</name>
</gene>
<dbReference type="GO" id="GO:0046872">
    <property type="term" value="F:metal ion binding"/>
    <property type="evidence" value="ECO:0007669"/>
    <property type="project" value="UniProtKB-UniRule"/>
</dbReference>
<feature type="domain" description="Peptidase M3A/M3B catalytic" evidence="7">
    <location>
        <begin position="210"/>
        <end position="587"/>
    </location>
</feature>
<dbReference type="GO" id="GO:0006508">
    <property type="term" value="P:proteolysis"/>
    <property type="evidence" value="ECO:0007669"/>
    <property type="project" value="UniProtKB-KW"/>
</dbReference>
<evidence type="ECO:0000313" key="10">
    <source>
        <dbReference type="Proteomes" id="UP000002318"/>
    </source>
</evidence>
<name>E1R3Z3_SEDSS</name>
<dbReference type="GO" id="GO:0004222">
    <property type="term" value="F:metalloendopeptidase activity"/>
    <property type="evidence" value="ECO:0007669"/>
    <property type="project" value="UniProtKB-UniRule"/>
</dbReference>
<dbReference type="Pfam" id="PF01432">
    <property type="entry name" value="Peptidase_M3"/>
    <property type="match status" value="1"/>
</dbReference>
<dbReference type="RefSeq" id="WP_013253879.1">
    <property type="nucleotide sequence ID" value="NC_014364.1"/>
</dbReference>
<dbReference type="HOGENOM" id="CLU_021290_2_0_12"/>
<dbReference type="SUPFAM" id="SSF55486">
    <property type="entry name" value="Metalloproteases ('zincins'), catalytic domain"/>
    <property type="match status" value="1"/>
</dbReference>
<keyword evidence="1 6" id="KW-0645">Protease</keyword>
<dbReference type="Gene3D" id="1.20.140.70">
    <property type="entry name" value="Oligopeptidase f, N-terminal domain"/>
    <property type="match status" value="1"/>
</dbReference>
<evidence type="ECO:0000313" key="9">
    <source>
        <dbReference type="EMBL" id="ADK80415.1"/>
    </source>
</evidence>
<dbReference type="InterPro" id="IPR042088">
    <property type="entry name" value="OligoPept_F_C"/>
</dbReference>
<comment type="function">
    <text evidence="6">Has oligopeptidase activity and degrades a variety of small bioactive peptides.</text>
</comment>
<keyword evidence="4 6" id="KW-0862">Zinc</keyword>
<organism evidence="9 10">
    <name type="scientific">Sediminispirochaeta smaragdinae (strain DSM 11293 / JCM 15392 / SEBR 4228)</name>
    <name type="common">Spirochaeta smaragdinae</name>
    <dbReference type="NCBI Taxonomy" id="573413"/>
    <lineage>
        <taxon>Bacteria</taxon>
        <taxon>Pseudomonadati</taxon>
        <taxon>Spirochaetota</taxon>
        <taxon>Spirochaetia</taxon>
        <taxon>Spirochaetales</taxon>
        <taxon>Spirochaetaceae</taxon>
        <taxon>Sediminispirochaeta</taxon>
    </lineage>
</organism>
<keyword evidence="10" id="KW-1185">Reference proteome</keyword>
<reference evidence="9 10" key="1">
    <citation type="journal article" date="2010" name="Stand. Genomic Sci.">
        <title>Complete genome sequence of Spirochaeta smaragdinae type strain (SEBR 4228).</title>
        <authorList>
            <person name="Mavromatis K."/>
            <person name="Yasawong M."/>
            <person name="Chertkov O."/>
            <person name="Lapidus A."/>
            <person name="Lucas S."/>
            <person name="Nolan M."/>
            <person name="Del Rio T.G."/>
            <person name="Tice H."/>
            <person name="Cheng J.F."/>
            <person name="Pitluck S."/>
            <person name="Liolios K."/>
            <person name="Ivanova N."/>
            <person name="Tapia R."/>
            <person name="Han C."/>
            <person name="Bruce D."/>
            <person name="Goodwin L."/>
            <person name="Pati A."/>
            <person name="Chen A."/>
            <person name="Palaniappan K."/>
            <person name="Land M."/>
            <person name="Hauser L."/>
            <person name="Chang Y.J."/>
            <person name="Jeffries C.D."/>
            <person name="Detter J.C."/>
            <person name="Rohde M."/>
            <person name="Brambilla E."/>
            <person name="Spring S."/>
            <person name="Goker M."/>
            <person name="Sikorski J."/>
            <person name="Woyke T."/>
            <person name="Bristow J."/>
            <person name="Eisen J.A."/>
            <person name="Markowitz V."/>
            <person name="Hugenholtz P."/>
            <person name="Klenk H.P."/>
            <person name="Kyrpides N.C."/>
        </authorList>
    </citation>
    <scope>NUCLEOTIDE SEQUENCE [LARGE SCALE GENOMIC DNA]</scope>
    <source>
        <strain evidence="10">DSM 11293 / JCM 15392 / SEBR 4228</strain>
    </source>
</reference>
<dbReference type="PANTHER" id="PTHR11804">
    <property type="entry name" value="PROTEASE M3 THIMET OLIGOPEPTIDASE-RELATED"/>
    <property type="match status" value="1"/>
</dbReference>
<evidence type="ECO:0000256" key="2">
    <source>
        <dbReference type="ARBA" id="ARBA00022723"/>
    </source>
</evidence>
<comment type="cofactor">
    <cofactor evidence="6">
        <name>Zn(2+)</name>
        <dbReference type="ChEBI" id="CHEBI:29105"/>
    </cofactor>
    <text evidence="6">Binds 1 zinc ion.</text>
</comment>
<evidence type="ECO:0000259" key="7">
    <source>
        <dbReference type="Pfam" id="PF01432"/>
    </source>
</evidence>
<evidence type="ECO:0000256" key="1">
    <source>
        <dbReference type="ARBA" id="ARBA00022670"/>
    </source>
</evidence>